<gene>
    <name evidence="2" type="ORF">FHS42_006648</name>
</gene>
<evidence type="ECO:0000256" key="1">
    <source>
        <dbReference type="SAM" id="MobiDB-lite"/>
    </source>
</evidence>
<dbReference type="AlphaFoldDB" id="A0A7W9V352"/>
<name>A0A7W9V352_9ACTN</name>
<accession>A0A7W9V352</accession>
<keyword evidence="3" id="KW-1185">Reference proteome</keyword>
<reference evidence="2 3" key="1">
    <citation type="submission" date="2020-08" db="EMBL/GenBank/DDBJ databases">
        <title>Genomic Encyclopedia of Type Strains, Phase III (KMG-III): the genomes of soil and plant-associated and newly described type strains.</title>
        <authorList>
            <person name="Whitman W."/>
        </authorList>
    </citation>
    <scope>NUCLEOTIDE SEQUENCE [LARGE SCALE GENOMIC DNA]</scope>
    <source>
        <strain evidence="2 3">CECT 8305</strain>
    </source>
</reference>
<protein>
    <submittedName>
        <fullName evidence="2">Uncharacterized protein</fullName>
    </submittedName>
</protein>
<comment type="caution">
    <text evidence="2">The sequence shown here is derived from an EMBL/GenBank/DDBJ whole genome shotgun (WGS) entry which is preliminary data.</text>
</comment>
<dbReference type="EMBL" id="JACHJL010000024">
    <property type="protein sequence ID" value="MBB5939554.1"/>
    <property type="molecule type" value="Genomic_DNA"/>
</dbReference>
<sequence length="73" mass="7979">LGHSDTRVTRDIYQSVLDDLARDAAEKVVQLVPHARKALAAVPDVMPQADPAARLPRMAPPRKNDASQQDRPA</sequence>
<evidence type="ECO:0000313" key="3">
    <source>
        <dbReference type="Proteomes" id="UP000588098"/>
    </source>
</evidence>
<dbReference type="Proteomes" id="UP000588098">
    <property type="component" value="Unassembled WGS sequence"/>
</dbReference>
<evidence type="ECO:0000313" key="2">
    <source>
        <dbReference type="EMBL" id="MBB5939554.1"/>
    </source>
</evidence>
<feature type="non-terminal residue" evidence="2">
    <location>
        <position position="1"/>
    </location>
</feature>
<organism evidence="2 3">
    <name type="scientific">Streptomyces zagrosensis</name>
    <dbReference type="NCBI Taxonomy" id="1042984"/>
    <lineage>
        <taxon>Bacteria</taxon>
        <taxon>Bacillati</taxon>
        <taxon>Actinomycetota</taxon>
        <taxon>Actinomycetes</taxon>
        <taxon>Kitasatosporales</taxon>
        <taxon>Streptomycetaceae</taxon>
        <taxon>Streptomyces</taxon>
    </lineage>
</organism>
<feature type="region of interest" description="Disordered" evidence="1">
    <location>
        <begin position="43"/>
        <end position="73"/>
    </location>
</feature>
<proteinExistence type="predicted"/>